<feature type="compositionally biased region" description="Basic and acidic residues" evidence="1">
    <location>
        <begin position="35"/>
        <end position="52"/>
    </location>
</feature>
<name>A0AAU9WB11_9CNID</name>
<evidence type="ECO:0008006" key="4">
    <source>
        <dbReference type="Google" id="ProtNLM"/>
    </source>
</evidence>
<evidence type="ECO:0000313" key="2">
    <source>
        <dbReference type="EMBL" id="CAH3108045.1"/>
    </source>
</evidence>
<evidence type="ECO:0000256" key="1">
    <source>
        <dbReference type="SAM" id="MobiDB-lite"/>
    </source>
</evidence>
<feature type="region of interest" description="Disordered" evidence="1">
    <location>
        <begin position="113"/>
        <end position="140"/>
    </location>
</feature>
<feature type="non-terminal residue" evidence="2">
    <location>
        <position position="1"/>
    </location>
</feature>
<protein>
    <recommendedName>
        <fullName evidence="4">BEN domain-containing protein</fullName>
    </recommendedName>
</protein>
<dbReference type="Proteomes" id="UP001159428">
    <property type="component" value="Unassembled WGS sequence"/>
</dbReference>
<proteinExistence type="predicted"/>
<keyword evidence="3" id="KW-1185">Reference proteome</keyword>
<sequence>KKKSSRKKNENSPEVTKKQPRGKKKEHLSVTTKGKSKEEKQAANEEKEEKKREKLQKKKALDERDFNVLCQLSKLNKAVVVVDEQGREILNDSGLDLADDIDVAEATTLISVQQRSGTPSHPAVGMKRPRSRPTIPTANKYPRRQPEELKEANALLTEQLTQYRMESTNTIQQSEAPRPGKVPKAIAEKYHVRVFLFIHTCVYIYESHITKAYSKQTATATARFLLSCFYNDEELIGKSLTGKNGKQCLNGDILESIPSYTRKKFDGVCNSIIRIAMRNKITCLETNAKKKRAVSSS</sequence>
<evidence type="ECO:0000313" key="3">
    <source>
        <dbReference type="Proteomes" id="UP001159428"/>
    </source>
</evidence>
<reference evidence="2 3" key="1">
    <citation type="submission" date="2022-05" db="EMBL/GenBank/DDBJ databases">
        <authorList>
            <consortium name="Genoscope - CEA"/>
            <person name="William W."/>
        </authorList>
    </citation>
    <scope>NUCLEOTIDE SEQUENCE [LARGE SCALE GENOMIC DNA]</scope>
</reference>
<feature type="compositionally biased region" description="Basic and acidic residues" evidence="1">
    <location>
        <begin position="7"/>
        <end position="17"/>
    </location>
</feature>
<feature type="region of interest" description="Disordered" evidence="1">
    <location>
        <begin position="1"/>
        <end position="58"/>
    </location>
</feature>
<organism evidence="2 3">
    <name type="scientific">Pocillopora meandrina</name>
    <dbReference type="NCBI Taxonomy" id="46732"/>
    <lineage>
        <taxon>Eukaryota</taxon>
        <taxon>Metazoa</taxon>
        <taxon>Cnidaria</taxon>
        <taxon>Anthozoa</taxon>
        <taxon>Hexacorallia</taxon>
        <taxon>Scleractinia</taxon>
        <taxon>Astrocoeniina</taxon>
        <taxon>Pocilloporidae</taxon>
        <taxon>Pocillopora</taxon>
    </lineage>
</organism>
<dbReference type="Gene3D" id="1.10.10.2590">
    <property type="entry name" value="BEN domain"/>
    <property type="match status" value="1"/>
</dbReference>
<comment type="caution">
    <text evidence="2">The sequence shown here is derived from an EMBL/GenBank/DDBJ whole genome shotgun (WGS) entry which is preliminary data.</text>
</comment>
<dbReference type="EMBL" id="CALNXJ010000011">
    <property type="protein sequence ID" value="CAH3108045.1"/>
    <property type="molecule type" value="Genomic_DNA"/>
</dbReference>
<gene>
    <name evidence="2" type="ORF">PMEA_00003079</name>
</gene>
<accession>A0AAU9WB11</accession>
<dbReference type="AlphaFoldDB" id="A0AAU9WB11"/>